<protein>
    <submittedName>
        <fullName evidence="2">Glycosyl transferase family 2</fullName>
    </submittedName>
</protein>
<reference evidence="3" key="1">
    <citation type="submission" date="2017-01" db="EMBL/GenBank/DDBJ databases">
        <authorList>
            <person name="Varghese N."/>
            <person name="Submissions S."/>
        </authorList>
    </citation>
    <scope>NUCLEOTIDE SEQUENCE [LARGE SCALE GENOMIC DNA]</scope>
    <source>
        <strain evidence="3">DSM 46698</strain>
    </source>
</reference>
<dbReference type="GO" id="GO:0016740">
    <property type="term" value="F:transferase activity"/>
    <property type="evidence" value="ECO:0007669"/>
    <property type="project" value="UniProtKB-KW"/>
</dbReference>
<dbReference type="InterPro" id="IPR001173">
    <property type="entry name" value="Glyco_trans_2-like"/>
</dbReference>
<dbReference type="OrthoDB" id="396512at2"/>
<name>A0A1N7MIH9_9BACT</name>
<dbReference type="PANTHER" id="PTHR43685:SF11">
    <property type="entry name" value="GLYCOSYLTRANSFERASE TAGX-RELATED"/>
    <property type="match status" value="1"/>
</dbReference>
<dbReference type="Gene3D" id="3.90.550.10">
    <property type="entry name" value="Spore Coat Polysaccharide Biosynthesis Protein SpsA, Chain A"/>
    <property type="match status" value="1"/>
</dbReference>
<dbReference type="InterPro" id="IPR029044">
    <property type="entry name" value="Nucleotide-diphossugar_trans"/>
</dbReference>
<dbReference type="Proteomes" id="UP000186026">
    <property type="component" value="Unassembled WGS sequence"/>
</dbReference>
<feature type="domain" description="Glycosyltransferase 2-like" evidence="1">
    <location>
        <begin position="8"/>
        <end position="121"/>
    </location>
</feature>
<evidence type="ECO:0000259" key="1">
    <source>
        <dbReference type="Pfam" id="PF00535"/>
    </source>
</evidence>
<dbReference type="STRING" id="529505.SAMN05421761_106111"/>
<evidence type="ECO:0000313" key="2">
    <source>
        <dbReference type="EMBL" id="SIS85818.1"/>
    </source>
</evidence>
<dbReference type="RefSeq" id="WP_076500632.1">
    <property type="nucleotide sequence ID" value="NZ_FTOP01000006.1"/>
</dbReference>
<sequence>MGSLAKVSIICTVFNQADFVEEALDAVLNQGYHNIELIIIDNGSQDSSKEKIKNWITNKEKFECRFIDLPESLNYCQAFNLGLKQISGDYIIDLSGDDQLCEGHIEQSIRALQKSPNAAFSFSDAKLLDEAGKIRSYYNREHVSDLKKFIENGSLYQEVIKGNPISAVTVIFDSKILKELGGYDETLIYEDFDILVRLTRHYPAVFSDHQGVIKRIHAQAFSANQYLSRNSSMLPSTVKVCQKIKFMNQTQEEDQALLSRVLFECKHAIWSANFESADELLKIATSIKPRPMKVLIYQFFAKLRLDFSWFYPTITSIKSSLRKYF</sequence>
<dbReference type="PANTHER" id="PTHR43685">
    <property type="entry name" value="GLYCOSYLTRANSFERASE"/>
    <property type="match status" value="1"/>
</dbReference>
<dbReference type="AlphaFoldDB" id="A0A1N7MIH9"/>
<keyword evidence="2" id="KW-0808">Transferase</keyword>
<accession>A0A1N7MIH9</accession>
<dbReference type="SUPFAM" id="SSF53448">
    <property type="entry name" value="Nucleotide-diphospho-sugar transferases"/>
    <property type="match status" value="1"/>
</dbReference>
<dbReference type="EMBL" id="FTOP01000006">
    <property type="protein sequence ID" value="SIS85818.1"/>
    <property type="molecule type" value="Genomic_DNA"/>
</dbReference>
<gene>
    <name evidence="2" type="ORF">SAMN05421761_106111</name>
</gene>
<keyword evidence="3" id="KW-1185">Reference proteome</keyword>
<evidence type="ECO:0000313" key="3">
    <source>
        <dbReference type="Proteomes" id="UP000186026"/>
    </source>
</evidence>
<proteinExistence type="predicted"/>
<dbReference type="InterPro" id="IPR050834">
    <property type="entry name" value="Glycosyltransf_2"/>
</dbReference>
<dbReference type="Pfam" id="PF00535">
    <property type="entry name" value="Glycos_transf_2"/>
    <property type="match status" value="1"/>
</dbReference>
<organism evidence="2 3">
    <name type="scientific">Belliella pelovolcani</name>
    <dbReference type="NCBI Taxonomy" id="529505"/>
    <lineage>
        <taxon>Bacteria</taxon>
        <taxon>Pseudomonadati</taxon>
        <taxon>Bacteroidota</taxon>
        <taxon>Cytophagia</taxon>
        <taxon>Cytophagales</taxon>
        <taxon>Cyclobacteriaceae</taxon>
        <taxon>Belliella</taxon>
    </lineage>
</organism>